<name>A0ACB6ZXD7_THEGA</name>
<comment type="caution">
    <text evidence="1">The sequence shown here is derived from an EMBL/GenBank/DDBJ whole genome shotgun (WGS) entry which is preliminary data.</text>
</comment>
<organism evidence="1 2">
    <name type="scientific">Thelephora ganbajun</name>
    <name type="common">Ganba fungus</name>
    <dbReference type="NCBI Taxonomy" id="370292"/>
    <lineage>
        <taxon>Eukaryota</taxon>
        <taxon>Fungi</taxon>
        <taxon>Dikarya</taxon>
        <taxon>Basidiomycota</taxon>
        <taxon>Agaricomycotina</taxon>
        <taxon>Agaricomycetes</taxon>
        <taxon>Thelephorales</taxon>
        <taxon>Thelephoraceae</taxon>
        <taxon>Thelephora</taxon>
    </lineage>
</organism>
<dbReference type="Proteomes" id="UP000886501">
    <property type="component" value="Unassembled WGS sequence"/>
</dbReference>
<evidence type="ECO:0000313" key="1">
    <source>
        <dbReference type="EMBL" id="KAF9654148.1"/>
    </source>
</evidence>
<protein>
    <submittedName>
        <fullName evidence="1">Enoyl-CoA hydratase/carnithine racemase</fullName>
    </submittedName>
</protein>
<gene>
    <name evidence="1" type="ORF">BDM02DRAFT_3133673</name>
</gene>
<keyword evidence="2" id="KW-1185">Reference proteome</keyword>
<accession>A0ACB6ZXD7</accession>
<evidence type="ECO:0000313" key="2">
    <source>
        <dbReference type="Proteomes" id="UP000886501"/>
    </source>
</evidence>
<reference evidence="1" key="1">
    <citation type="submission" date="2019-10" db="EMBL/GenBank/DDBJ databases">
        <authorList>
            <consortium name="DOE Joint Genome Institute"/>
            <person name="Kuo A."/>
            <person name="Miyauchi S."/>
            <person name="Kiss E."/>
            <person name="Drula E."/>
            <person name="Kohler A."/>
            <person name="Sanchez-Garcia M."/>
            <person name="Andreopoulos B."/>
            <person name="Barry K.W."/>
            <person name="Bonito G."/>
            <person name="Buee M."/>
            <person name="Carver A."/>
            <person name="Chen C."/>
            <person name="Cichocki N."/>
            <person name="Clum A."/>
            <person name="Culley D."/>
            <person name="Crous P.W."/>
            <person name="Fauchery L."/>
            <person name="Girlanda M."/>
            <person name="Hayes R."/>
            <person name="Keri Z."/>
            <person name="Labutti K."/>
            <person name="Lipzen A."/>
            <person name="Lombard V."/>
            <person name="Magnuson J."/>
            <person name="Maillard F."/>
            <person name="Morin E."/>
            <person name="Murat C."/>
            <person name="Nolan M."/>
            <person name="Ohm R."/>
            <person name="Pangilinan J."/>
            <person name="Pereira M."/>
            <person name="Perotto S."/>
            <person name="Peter M."/>
            <person name="Riley R."/>
            <person name="Sitrit Y."/>
            <person name="Stielow B."/>
            <person name="Szollosi G."/>
            <person name="Zifcakova L."/>
            <person name="Stursova M."/>
            <person name="Spatafora J.W."/>
            <person name="Tedersoo L."/>
            <person name="Vaario L.-M."/>
            <person name="Yamada A."/>
            <person name="Yan M."/>
            <person name="Wang P."/>
            <person name="Xu J."/>
            <person name="Bruns T."/>
            <person name="Baldrian P."/>
            <person name="Vilgalys R."/>
            <person name="Henrissat B."/>
            <person name="Grigoriev I.V."/>
            <person name="Hibbett D."/>
            <person name="Nagy L.G."/>
            <person name="Martin F.M."/>
        </authorList>
    </citation>
    <scope>NUCLEOTIDE SEQUENCE</scope>
    <source>
        <strain evidence="1">P2</strain>
    </source>
</reference>
<reference evidence="1" key="2">
    <citation type="journal article" date="2020" name="Nat. Commun.">
        <title>Large-scale genome sequencing of mycorrhizal fungi provides insights into the early evolution of symbiotic traits.</title>
        <authorList>
            <person name="Miyauchi S."/>
            <person name="Kiss E."/>
            <person name="Kuo A."/>
            <person name="Drula E."/>
            <person name="Kohler A."/>
            <person name="Sanchez-Garcia M."/>
            <person name="Morin E."/>
            <person name="Andreopoulos B."/>
            <person name="Barry K.W."/>
            <person name="Bonito G."/>
            <person name="Buee M."/>
            <person name="Carver A."/>
            <person name="Chen C."/>
            <person name="Cichocki N."/>
            <person name="Clum A."/>
            <person name="Culley D."/>
            <person name="Crous P.W."/>
            <person name="Fauchery L."/>
            <person name="Girlanda M."/>
            <person name="Hayes R.D."/>
            <person name="Keri Z."/>
            <person name="LaButti K."/>
            <person name="Lipzen A."/>
            <person name="Lombard V."/>
            <person name="Magnuson J."/>
            <person name="Maillard F."/>
            <person name="Murat C."/>
            <person name="Nolan M."/>
            <person name="Ohm R.A."/>
            <person name="Pangilinan J."/>
            <person name="Pereira M.F."/>
            <person name="Perotto S."/>
            <person name="Peter M."/>
            <person name="Pfister S."/>
            <person name="Riley R."/>
            <person name="Sitrit Y."/>
            <person name="Stielow J.B."/>
            <person name="Szollosi G."/>
            <person name="Zifcakova L."/>
            <person name="Stursova M."/>
            <person name="Spatafora J.W."/>
            <person name="Tedersoo L."/>
            <person name="Vaario L.M."/>
            <person name="Yamada A."/>
            <person name="Yan M."/>
            <person name="Wang P."/>
            <person name="Xu J."/>
            <person name="Bruns T."/>
            <person name="Baldrian P."/>
            <person name="Vilgalys R."/>
            <person name="Dunand C."/>
            <person name="Henrissat B."/>
            <person name="Grigoriev I.V."/>
            <person name="Hibbett D."/>
            <person name="Nagy L.G."/>
            <person name="Martin F.M."/>
        </authorList>
    </citation>
    <scope>NUCLEOTIDE SEQUENCE</scope>
    <source>
        <strain evidence="1">P2</strain>
    </source>
</reference>
<dbReference type="EMBL" id="MU117961">
    <property type="protein sequence ID" value="KAF9654148.1"/>
    <property type="molecule type" value="Genomic_DNA"/>
</dbReference>
<proteinExistence type="predicted"/>
<sequence>MSQPIQLPFKLSNQIQASHAAPHVLLILLNRPEAMNAMSREMEASLTLLLNWFQDNDDYWVAVLSGNGKIFCAGADLVDWLKRDYTGVGTQVTNDPEKLTSMSHGFGSVSRRHTLNKPIIAAVNGGAFGGGTEMVLNCDIVIAEENAKFALPEVKRGVIAAAGGIPRLLRVSGYQLAAEVLLSGRNVTAVEARDRFRFVNEVVPRGKALGAAIAWALKICENSPDAVQATKHGLMLGLLRGGADEAFTSHAWSEASKKVWVGENIKEGLRAFVEKRKPAWGNPSAKL</sequence>